<dbReference type="Pfam" id="PF00078">
    <property type="entry name" value="RVT_1"/>
    <property type="match status" value="1"/>
</dbReference>
<dbReference type="Pfam" id="PF17919">
    <property type="entry name" value="RT_RNaseH_2"/>
    <property type="match status" value="1"/>
</dbReference>
<keyword evidence="6" id="KW-0479">Metal-binding</keyword>
<dbReference type="PROSITE" id="PS00141">
    <property type="entry name" value="ASP_PROTEASE"/>
    <property type="match status" value="1"/>
</dbReference>
<keyword evidence="1" id="KW-0645">Protease</keyword>
<sequence length="1165" mass="131030">MMNDGRYVRPIGATTEDEEEIPVESSIADESVDQTCSVSMVDPSTYSGSSSENNNSDIGSSSSSNSETSDSDTDDDHDADQTPNQISSQTNPTHPIPDTTPTENPSRDAMDNVRNTERIERMEKMIAGINEALTRFQPSPRPVVDDNPDNTWNLPNDTSASTGGNVSSSFRWDHIKPFTSGIPANKMWEEWNRYIENFEIAVSFSNMNDPVKRTQLLFLSVGSELQEIIKAAKLRPSLANPDCYKTFVANIKTYFRSMTDTAAEHEAFSRMRQESGESAVAFHARLMCKVHACNYSADDVDRFVRAQLLSGLRNRELVKQARIYGYETNFIVQSAAREDTYEAETRQQESSNVFEVKRAQGSSSFDRSDRKRPNSTRHPDETTTKQYRSNVQNPRSEENRRRCSRCSLFRHRNGQCPALGRKCIRCGKSGHFVAACRQRQVNSVKYEQTDKPFGRPSYPDEDKHDDKNQEVNALSIEDVMVDCSIGSSSSIRFLIDSGADVNVIGGHDWDKREREARAGLAKIEMLGSSSSNKLRAYGSCEPMTVDCTFKASIVAKTSHSPSSTDEAVFHVVSKGNRSLLGRSTANDLGLLQIINNVSHREDDGIFPIMPGVKVTFSVDKDVPPTKSAYYNVPAAYREAARQRLREMETRGIIEKTKTAPNWISGMSAVAKGKNDFRLVVNMRAPNRAINREYYRLPLLDEMRTKLHGAKYFSKLDLSNAFYHLELSEESRDLTTFLAEDGMYRFTRLMFGVNCAPEIFQREMVRILENVENVIVFIDDILIFADTLEALRATVARVLQILKENNLTLNVAKCEFDQTRIKFLGHELDADGFHIDNEKVKSVRSFREPTTLSELRSFLGLASFLSPYISNFANITSPLWTATTSKTWLWGSEQREAFGLVKQQIMDCTISLGFFSNNDKTILYTDASPVALGAVLVQEGANQAPRVISFASKALTPTEKRYPQNQREALGAVWAVEHFSYFLLGRHFTLRTDAQGVTFILNRSREESKRALTRADGWALRLSPYNYNVEYIRGLENIADPSSRLYEGDDAPFEEDASPWEIATLEVNSLEFLMEADIKTATDEDEMLLSVIKALESGLWHKDLRRYQSVEDELIVQNGILVKKGCAVIPKALQTRALEVAHEGHPSVAKNEKHNAAAGLVARHDK</sequence>
<accession>A0ABM1Z240</accession>
<dbReference type="PROSITE" id="PS50158">
    <property type="entry name" value="ZF_CCHC"/>
    <property type="match status" value="1"/>
</dbReference>
<protein>
    <recommendedName>
        <fullName evidence="13">Reverse transcriptase</fullName>
    </recommendedName>
</protein>
<dbReference type="InterPro" id="IPR041577">
    <property type="entry name" value="RT_RNaseH_2"/>
</dbReference>
<dbReference type="GeneID" id="134286305"/>
<dbReference type="PROSITE" id="PS50175">
    <property type="entry name" value="ASP_PROT_RETROV"/>
    <property type="match status" value="1"/>
</dbReference>
<dbReference type="InterPro" id="IPR001995">
    <property type="entry name" value="Peptidase_A2_cat"/>
</dbReference>
<feature type="compositionally biased region" description="Low complexity" evidence="7">
    <location>
        <begin position="47"/>
        <end position="68"/>
    </location>
</feature>
<dbReference type="Gene3D" id="3.10.20.370">
    <property type="match status" value="1"/>
</dbReference>
<organism evidence="11 12">
    <name type="scientific">Aedes albopictus</name>
    <name type="common">Asian tiger mosquito</name>
    <name type="synonym">Stegomyia albopicta</name>
    <dbReference type="NCBI Taxonomy" id="7160"/>
    <lineage>
        <taxon>Eukaryota</taxon>
        <taxon>Metazoa</taxon>
        <taxon>Ecdysozoa</taxon>
        <taxon>Arthropoda</taxon>
        <taxon>Hexapoda</taxon>
        <taxon>Insecta</taxon>
        <taxon>Pterygota</taxon>
        <taxon>Neoptera</taxon>
        <taxon>Endopterygota</taxon>
        <taxon>Diptera</taxon>
        <taxon>Nematocera</taxon>
        <taxon>Culicoidea</taxon>
        <taxon>Culicidae</taxon>
        <taxon>Culicinae</taxon>
        <taxon>Aedini</taxon>
        <taxon>Aedes</taxon>
        <taxon>Stegomyia</taxon>
    </lineage>
</organism>
<evidence type="ECO:0000313" key="12">
    <source>
        <dbReference type="Proteomes" id="UP000069940"/>
    </source>
</evidence>
<feature type="compositionally biased region" description="Polar residues" evidence="7">
    <location>
        <begin position="81"/>
        <end position="104"/>
    </location>
</feature>
<evidence type="ECO:0000256" key="3">
    <source>
        <dbReference type="ARBA" id="ARBA00022842"/>
    </source>
</evidence>
<dbReference type="Gene3D" id="3.30.70.270">
    <property type="match status" value="2"/>
</dbReference>
<evidence type="ECO:0000259" key="10">
    <source>
        <dbReference type="PROSITE" id="PS50878"/>
    </source>
</evidence>
<dbReference type="InterPro" id="IPR001969">
    <property type="entry name" value="Aspartic_peptidase_AS"/>
</dbReference>
<keyword evidence="2" id="KW-0378">Hydrolase</keyword>
<dbReference type="SUPFAM" id="SSF56672">
    <property type="entry name" value="DNA/RNA polymerases"/>
    <property type="match status" value="1"/>
</dbReference>
<feature type="compositionally biased region" description="Basic and acidic residues" evidence="7">
    <location>
        <begin position="366"/>
        <end position="383"/>
    </location>
</feature>
<dbReference type="InterPro" id="IPR036875">
    <property type="entry name" value="Znf_CCHC_sf"/>
</dbReference>
<dbReference type="Gene3D" id="4.10.60.10">
    <property type="entry name" value="Zinc finger, CCHC-type"/>
    <property type="match status" value="1"/>
</dbReference>
<dbReference type="PANTHER" id="PTHR37984:SF9">
    <property type="entry name" value="INTEGRASE CATALYTIC DOMAIN-CONTAINING PROTEIN"/>
    <property type="match status" value="1"/>
</dbReference>
<evidence type="ECO:0000256" key="1">
    <source>
        <dbReference type="ARBA" id="ARBA00022670"/>
    </source>
</evidence>
<feature type="region of interest" description="Disordered" evidence="7">
    <location>
        <begin position="1"/>
        <end position="111"/>
    </location>
</feature>
<reference evidence="12" key="1">
    <citation type="journal article" date="2015" name="Proc. Natl. Acad. Sci. U.S.A.">
        <title>Genome sequence of the Asian Tiger mosquito, Aedes albopictus, reveals insights into its biology, genetics, and evolution.</title>
        <authorList>
            <person name="Chen X.G."/>
            <person name="Jiang X."/>
            <person name="Gu J."/>
            <person name="Xu M."/>
            <person name="Wu Y."/>
            <person name="Deng Y."/>
            <person name="Zhang C."/>
            <person name="Bonizzoni M."/>
            <person name="Dermauw W."/>
            <person name="Vontas J."/>
            <person name="Armbruster P."/>
            <person name="Huang X."/>
            <person name="Yang Y."/>
            <person name="Zhang H."/>
            <person name="He W."/>
            <person name="Peng H."/>
            <person name="Liu Y."/>
            <person name="Wu K."/>
            <person name="Chen J."/>
            <person name="Lirakis M."/>
            <person name="Topalis P."/>
            <person name="Van Leeuwen T."/>
            <person name="Hall A.B."/>
            <person name="Jiang X."/>
            <person name="Thorpe C."/>
            <person name="Mueller R.L."/>
            <person name="Sun C."/>
            <person name="Waterhouse R.M."/>
            <person name="Yan G."/>
            <person name="Tu Z.J."/>
            <person name="Fang X."/>
            <person name="James A.A."/>
        </authorList>
    </citation>
    <scope>NUCLEOTIDE SEQUENCE [LARGE SCALE GENOMIC DNA]</scope>
    <source>
        <strain evidence="12">Foshan</strain>
    </source>
</reference>
<keyword evidence="6" id="KW-0863">Zinc-finger</keyword>
<evidence type="ECO:0000256" key="4">
    <source>
        <dbReference type="ARBA" id="ARBA00022908"/>
    </source>
</evidence>
<keyword evidence="6" id="KW-0862">Zinc</keyword>
<feature type="compositionally biased region" description="Polar residues" evidence="7">
    <location>
        <begin position="384"/>
        <end position="394"/>
    </location>
</feature>
<keyword evidence="3" id="KW-0460">Magnesium</keyword>
<dbReference type="PROSITE" id="PS50878">
    <property type="entry name" value="RT_POL"/>
    <property type="match status" value="1"/>
</dbReference>
<evidence type="ECO:0000259" key="8">
    <source>
        <dbReference type="PROSITE" id="PS50158"/>
    </source>
</evidence>
<keyword evidence="5" id="KW-0238">DNA-binding</keyword>
<evidence type="ECO:0000256" key="7">
    <source>
        <dbReference type="SAM" id="MobiDB-lite"/>
    </source>
</evidence>
<evidence type="ECO:0000259" key="9">
    <source>
        <dbReference type="PROSITE" id="PS50175"/>
    </source>
</evidence>
<dbReference type="InterPro" id="IPR043128">
    <property type="entry name" value="Rev_trsase/Diguanyl_cyclase"/>
</dbReference>
<dbReference type="InterPro" id="IPR050951">
    <property type="entry name" value="Retrovirus_Pol_polyprotein"/>
</dbReference>
<dbReference type="InterPro" id="IPR000477">
    <property type="entry name" value="RT_dom"/>
</dbReference>
<feature type="compositionally biased region" description="Polar residues" evidence="7">
    <location>
        <begin position="149"/>
        <end position="165"/>
    </location>
</feature>
<dbReference type="PANTHER" id="PTHR37984">
    <property type="entry name" value="PROTEIN CBG26694"/>
    <property type="match status" value="1"/>
</dbReference>
<dbReference type="InterPro" id="IPR001878">
    <property type="entry name" value="Znf_CCHC"/>
</dbReference>
<dbReference type="Gene3D" id="3.10.10.10">
    <property type="entry name" value="HIV Type 1 Reverse Transcriptase, subunit A, domain 1"/>
    <property type="match status" value="1"/>
</dbReference>
<keyword evidence="12" id="KW-1185">Reference proteome</keyword>
<evidence type="ECO:0000256" key="5">
    <source>
        <dbReference type="ARBA" id="ARBA00023125"/>
    </source>
</evidence>
<feature type="domain" description="Reverse transcriptase" evidence="10">
    <location>
        <begin position="650"/>
        <end position="827"/>
    </location>
</feature>
<name>A0ABM1Z240_AEDAL</name>
<feature type="region of interest" description="Disordered" evidence="7">
    <location>
        <begin position="137"/>
        <end position="165"/>
    </location>
</feature>
<feature type="domain" description="Peptidase A2" evidence="9">
    <location>
        <begin position="491"/>
        <end position="584"/>
    </location>
</feature>
<dbReference type="EnsemblMetazoa" id="AALFPA23_014269.R20738">
    <property type="protein sequence ID" value="AALFPA23_014269.P20738"/>
    <property type="gene ID" value="AALFPA23_014269"/>
</dbReference>
<keyword evidence="2" id="KW-0064">Aspartyl protease</keyword>
<feature type="compositionally biased region" description="Acidic residues" evidence="7">
    <location>
        <begin position="69"/>
        <end position="78"/>
    </location>
</feature>
<evidence type="ECO:0000256" key="2">
    <source>
        <dbReference type="ARBA" id="ARBA00022750"/>
    </source>
</evidence>
<evidence type="ECO:0000313" key="11">
    <source>
        <dbReference type="EnsemblMetazoa" id="AALFPA23_014269.P20738"/>
    </source>
</evidence>
<dbReference type="SUPFAM" id="SSF57756">
    <property type="entry name" value="Retrovirus zinc finger-like domains"/>
    <property type="match status" value="1"/>
</dbReference>
<dbReference type="SMART" id="SM00343">
    <property type="entry name" value="ZnF_C2HC"/>
    <property type="match status" value="2"/>
</dbReference>
<evidence type="ECO:0008006" key="13">
    <source>
        <dbReference type="Google" id="ProtNLM"/>
    </source>
</evidence>
<dbReference type="RefSeq" id="XP_062703893.1">
    <property type="nucleotide sequence ID" value="XM_062847909.1"/>
</dbReference>
<feature type="region of interest" description="Disordered" evidence="7">
    <location>
        <begin position="447"/>
        <end position="466"/>
    </location>
</feature>
<feature type="region of interest" description="Disordered" evidence="7">
    <location>
        <begin position="342"/>
        <end position="396"/>
    </location>
</feature>
<dbReference type="CDD" id="cd01647">
    <property type="entry name" value="RT_LTR"/>
    <property type="match status" value="1"/>
</dbReference>
<feature type="compositionally biased region" description="Polar residues" evidence="7">
    <location>
        <begin position="33"/>
        <end position="46"/>
    </location>
</feature>
<dbReference type="Proteomes" id="UP000069940">
    <property type="component" value="Unassembled WGS sequence"/>
</dbReference>
<dbReference type="CDD" id="cd09274">
    <property type="entry name" value="RNase_HI_RT_Ty3"/>
    <property type="match status" value="1"/>
</dbReference>
<dbReference type="InterPro" id="IPR043502">
    <property type="entry name" value="DNA/RNA_pol_sf"/>
</dbReference>
<evidence type="ECO:0000256" key="6">
    <source>
        <dbReference type="PROSITE-ProRule" id="PRU00047"/>
    </source>
</evidence>
<keyword evidence="4" id="KW-0229">DNA integration</keyword>
<proteinExistence type="predicted"/>
<reference evidence="11" key="2">
    <citation type="submission" date="2025-05" db="UniProtKB">
        <authorList>
            <consortium name="EnsemblMetazoa"/>
        </authorList>
    </citation>
    <scope>IDENTIFICATION</scope>
    <source>
        <strain evidence="11">Foshan</strain>
    </source>
</reference>
<feature type="domain" description="CCHC-type" evidence="8">
    <location>
        <begin position="421"/>
        <end position="438"/>
    </location>
</feature>